<evidence type="ECO:0000313" key="3">
    <source>
        <dbReference type="Proteomes" id="UP000000759"/>
    </source>
</evidence>
<feature type="domain" description="GST C-terminal" evidence="1">
    <location>
        <begin position="120"/>
        <end position="260"/>
    </location>
</feature>
<dbReference type="OrthoDB" id="36636at2759"/>
<gene>
    <name evidence="2" type="ORF">PHATRDRAFT_32813</name>
</gene>
<dbReference type="InterPro" id="IPR036282">
    <property type="entry name" value="Glutathione-S-Trfase_C_sf"/>
</dbReference>
<dbReference type="KEGG" id="pti:PHATRDRAFT_32813"/>
<protein>
    <recommendedName>
        <fullName evidence="1">GST C-terminal domain-containing protein</fullName>
    </recommendedName>
</protein>
<dbReference type="AlphaFoldDB" id="B7FSP9"/>
<evidence type="ECO:0000259" key="1">
    <source>
        <dbReference type="PROSITE" id="PS50405"/>
    </source>
</evidence>
<accession>B7FSP9</accession>
<dbReference type="GeneID" id="7197310"/>
<dbReference type="InterPro" id="IPR050213">
    <property type="entry name" value="GST_superfamily"/>
</dbReference>
<dbReference type="InParanoid" id="B7FSP9"/>
<dbReference type="Gene3D" id="1.20.1050.10">
    <property type="match status" value="1"/>
</dbReference>
<dbReference type="InterPro" id="IPR004046">
    <property type="entry name" value="GST_C"/>
</dbReference>
<dbReference type="Pfam" id="PF14497">
    <property type="entry name" value="GST_C_3"/>
    <property type="match status" value="1"/>
</dbReference>
<dbReference type="InterPro" id="IPR010987">
    <property type="entry name" value="Glutathione-S-Trfase_C-like"/>
</dbReference>
<dbReference type="HOGENOM" id="CLU_039475_0_1_1"/>
<dbReference type="STRING" id="556484.B7FSP9"/>
<dbReference type="Gene3D" id="3.40.30.10">
    <property type="entry name" value="Glutaredoxin"/>
    <property type="match status" value="1"/>
</dbReference>
<dbReference type="PaxDb" id="2850-Phatr32813"/>
<dbReference type="SUPFAM" id="SSF47616">
    <property type="entry name" value="GST C-terminal domain-like"/>
    <property type="match status" value="1"/>
</dbReference>
<reference evidence="3" key="2">
    <citation type="submission" date="2008-08" db="EMBL/GenBank/DDBJ databases">
        <authorList>
            <consortium name="Diatom Consortium"/>
            <person name="Grigoriev I."/>
            <person name="Grimwood J."/>
            <person name="Kuo A."/>
            <person name="Otillar R.P."/>
            <person name="Salamov A."/>
            <person name="Detter J.C."/>
            <person name="Lindquist E."/>
            <person name="Shapiro H."/>
            <person name="Lucas S."/>
            <person name="Glavina del Rio T."/>
            <person name="Pitluck S."/>
            <person name="Rokhsar D."/>
            <person name="Bowler C."/>
        </authorList>
    </citation>
    <scope>GENOME REANNOTATION</scope>
    <source>
        <strain evidence="3">CCAP 1055/1</strain>
    </source>
</reference>
<dbReference type="RefSeq" id="XP_002177701.1">
    <property type="nucleotide sequence ID" value="XM_002177665.1"/>
</dbReference>
<reference evidence="2 3" key="1">
    <citation type="journal article" date="2008" name="Nature">
        <title>The Phaeodactylum genome reveals the evolutionary history of diatom genomes.</title>
        <authorList>
            <person name="Bowler C."/>
            <person name="Allen A.E."/>
            <person name="Badger J.H."/>
            <person name="Grimwood J."/>
            <person name="Jabbari K."/>
            <person name="Kuo A."/>
            <person name="Maheswari U."/>
            <person name="Martens C."/>
            <person name="Maumus F."/>
            <person name="Otillar R.P."/>
            <person name="Rayko E."/>
            <person name="Salamov A."/>
            <person name="Vandepoele K."/>
            <person name="Beszteri B."/>
            <person name="Gruber A."/>
            <person name="Heijde M."/>
            <person name="Katinka M."/>
            <person name="Mock T."/>
            <person name="Valentin K."/>
            <person name="Verret F."/>
            <person name="Berges J.A."/>
            <person name="Brownlee C."/>
            <person name="Cadoret J.P."/>
            <person name="Chiovitti A."/>
            <person name="Choi C.J."/>
            <person name="Coesel S."/>
            <person name="De Martino A."/>
            <person name="Detter J.C."/>
            <person name="Durkin C."/>
            <person name="Falciatore A."/>
            <person name="Fournet J."/>
            <person name="Haruta M."/>
            <person name="Huysman M.J."/>
            <person name="Jenkins B.D."/>
            <person name="Jiroutova K."/>
            <person name="Jorgensen R.E."/>
            <person name="Joubert Y."/>
            <person name="Kaplan A."/>
            <person name="Kroger N."/>
            <person name="Kroth P.G."/>
            <person name="La Roche J."/>
            <person name="Lindquist E."/>
            <person name="Lommer M."/>
            <person name="Martin-Jezequel V."/>
            <person name="Lopez P.J."/>
            <person name="Lucas S."/>
            <person name="Mangogna M."/>
            <person name="McGinnis K."/>
            <person name="Medlin L.K."/>
            <person name="Montsant A."/>
            <person name="Oudot-Le Secq M.P."/>
            <person name="Napoli C."/>
            <person name="Obornik M."/>
            <person name="Parker M.S."/>
            <person name="Petit J.L."/>
            <person name="Porcel B.M."/>
            <person name="Poulsen N."/>
            <person name="Robison M."/>
            <person name="Rychlewski L."/>
            <person name="Rynearson T.A."/>
            <person name="Schmutz J."/>
            <person name="Shapiro H."/>
            <person name="Siaut M."/>
            <person name="Stanley M."/>
            <person name="Sussman M.R."/>
            <person name="Taylor A.R."/>
            <person name="Vardi A."/>
            <person name="von Dassow P."/>
            <person name="Vyverman W."/>
            <person name="Willis A."/>
            <person name="Wyrwicz L.S."/>
            <person name="Rokhsar D.S."/>
            <person name="Weissenbach J."/>
            <person name="Armbrust E.V."/>
            <person name="Green B.R."/>
            <person name="Van de Peer Y."/>
            <person name="Grigoriev I.V."/>
        </authorList>
    </citation>
    <scope>NUCLEOTIDE SEQUENCE [LARGE SCALE GENOMIC DNA]</scope>
    <source>
        <strain evidence="2 3">CCAP 1055/1</strain>
    </source>
</reference>
<sequence length="266" mass="29951">MTDNINLETSEAKPEWTILYHVPGLCKGRGEFLRLMLEDKGISYVDTDENLYGPEGLTDVFRGSLEAIDADIDNPKYPYPTMFPPVIWHRPTNGDPQVLINQVAACMIYIGDVLGYAPSTIAEKAKANAILMNAIDYITNGRSSFHPVDNHASYKDQKEQGDQASLEFSQGRMKKYLHHFHKIVARNGGSRKPVAGGEFVTYADFALFHVLDATIAQFNTDFYDMAWDTTNVPALKDYHAWMKSRPMLQSYFLSDRCAPFAGDSMM</sequence>
<dbReference type="PANTHER" id="PTHR11571">
    <property type="entry name" value="GLUTATHIONE S-TRANSFERASE"/>
    <property type="match status" value="1"/>
</dbReference>
<evidence type="ECO:0000313" key="2">
    <source>
        <dbReference type="EMBL" id="EEC50515.1"/>
    </source>
</evidence>
<proteinExistence type="predicted"/>
<dbReference type="PANTHER" id="PTHR11571:SF263">
    <property type="entry name" value="GLUTATHIONE S-TRANSFERASE"/>
    <property type="match status" value="1"/>
</dbReference>
<dbReference type="GO" id="GO:0004364">
    <property type="term" value="F:glutathione transferase activity"/>
    <property type="evidence" value="ECO:0007669"/>
    <property type="project" value="TreeGrafter"/>
</dbReference>
<name>B7FSP9_PHATC</name>
<dbReference type="EMBL" id="CM000606">
    <property type="protein sequence ID" value="EEC50515.1"/>
    <property type="molecule type" value="Genomic_DNA"/>
</dbReference>
<dbReference type="Proteomes" id="UP000000759">
    <property type="component" value="Chromosome 2"/>
</dbReference>
<dbReference type="GO" id="GO:0006749">
    <property type="term" value="P:glutathione metabolic process"/>
    <property type="evidence" value="ECO:0007669"/>
    <property type="project" value="TreeGrafter"/>
</dbReference>
<dbReference type="OMA" id="LWVHQLQ"/>
<keyword evidence="3" id="KW-1185">Reference proteome</keyword>
<dbReference type="PROSITE" id="PS50405">
    <property type="entry name" value="GST_CTER"/>
    <property type="match status" value="1"/>
</dbReference>
<organism evidence="2 3">
    <name type="scientific">Phaeodactylum tricornutum (strain CCAP 1055/1)</name>
    <dbReference type="NCBI Taxonomy" id="556484"/>
    <lineage>
        <taxon>Eukaryota</taxon>
        <taxon>Sar</taxon>
        <taxon>Stramenopiles</taxon>
        <taxon>Ochrophyta</taxon>
        <taxon>Bacillariophyta</taxon>
        <taxon>Bacillariophyceae</taxon>
        <taxon>Bacillariophycidae</taxon>
        <taxon>Naviculales</taxon>
        <taxon>Phaeodactylaceae</taxon>
        <taxon>Phaeodactylum</taxon>
    </lineage>
</organism>